<evidence type="ECO:0000256" key="10">
    <source>
        <dbReference type="PROSITE-ProRule" id="PRU00284"/>
    </source>
</evidence>
<evidence type="ECO:0000256" key="1">
    <source>
        <dbReference type="ARBA" id="ARBA00004651"/>
    </source>
</evidence>
<dbReference type="AlphaFoldDB" id="A0A1C0TML2"/>
<keyword evidence="7 12" id="KW-0472">Membrane</keyword>
<comment type="similarity">
    <text evidence="9">Belongs to the methyl-accepting chemotaxis (MCP) protein family.</text>
</comment>
<dbReference type="PANTHER" id="PTHR32089">
    <property type="entry name" value="METHYL-ACCEPTING CHEMOTAXIS PROTEIN MCPB"/>
    <property type="match status" value="1"/>
</dbReference>
<evidence type="ECO:0008006" key="17">
    <source>
        <dbReference type="Google" id="ProtNLM"/>
    </source>
</evidence>
<reference evidence="16" key="1">
    <citation type="submission" date="2016-07" db="EMBL/GenBank/DDBJ databases">
        <authorList>
            <person name="Florea S."/>
            <person name="Webb J.S."/>
            <person name="Jaromczyk J."/>
            <person name="Schardl C.L."/>
        </authorList>
    </citation>
    <scope>NUCLEOTIDE SEQUENCE [LARGE SCALE GENOMIC DNA]</scope>
    <source>
        <strain evidence="16">IPB1</strain>
    </source>
</reference>
<name>A0A1C0TML2_9GAMM</name>
<evidence type="ECO:0000256" key="6">
    <source>
        <dbReference type="ARBA" id="ARBA00022989"/>
    </source>
</evidence>
<evidence type="ECO:0000256" key="2">
    <source>
        <dbReference type="ARBA" id="ARBA00022475"/>
    </source>
</evidence>
<evidence type="ECO:0000256" key="12">
    <source>
        <dbReference type="SAM" id="Phobius"/>
    </source>
</evidence>
<feature type="transmembrane region" description="Helical" evidence="12">
    <location>
        <begin position="12"/>
        <end position="33"/>
    </location>
</feature>
<dbReference type="InterPro" id="IPR003660">
    <property type="entry name" value="HAMP_dom"/>
</dbReference>
<dbReference type="Proteomes" id="UP000093366">
    <property type="component" value="Unassembled WGS sequence"/>
</dbReference>
<dbReference type="InterPro" id="IPR004089">
    <property type="entry name" value="MCPsignal_dom"/>
</dbReference>
<evidence type="ECO:0000256" key="3">
    <source>
        <dbReference type="ARBA" id="ARBA00022481"/>
    </source>
</evidence>
<proteinExistence type="inferred from homology"/>
<keyword evidence="6 12" id="KW-1133">Transmembrane helix</keyword>
<dbReference type="CDD" id="cd11386">
    <property type="entry name" value="MCP_signal"/>
    <property type="match status" value="1"/>
</dbReference>
<dbReference type="Gene3D" id="3.30.450.20">
    <property type="entry name" value="PAS domain"/>
    <property type="match status" value="1"/>
</dbReference>
<evidence type="ECO:0000256" key="8">
    <source>
        <dbReference type="ARBA" id="ARBA00023224"/>
    </source>
</evidence>
<evidence type="ECO:0000259" key="13">
    <source>
        <dbReference type="PROSITE" id="PS50111"/>
    </source>
</evidence>
<keyword evidence="3" id="KW-0488">Methylation</keyword>
<feature type="transmembrane region" description="Helical" evidence="12">
    <location>
        <begin position="420"/>
        <end position="439"/>
    </location>
</feature>
<feature type="domain" description="Methyl-accepting transducer" evidence="13">
    <location>
        <begin position="498"/>
        <end position="734"/>
    </location>
</feature>
<organism evidence="15 16">
    <name type="scientific">Pseudoalteromonas luteoviolacea</name>
    <dbReference type="NCBI Taxonomy" id="43657"/>
    <lineage>
        <taxon>Bacteria</taxon>
        <taxon>Pseudomonadati</taxon>
        <taxon>Pseudomonadota</taxon>
        <taxon>Gammaproteobacteria</taxon>
        <taxon>Alteromonadales</taxon>
        <taxon>Pseudoalteromonadaceae</taxon>
        <taxon>Pseudoalteromonas</taxon>
    </lineage>
</organism>
<evidence type="ECO:0000256" key="4">
    <source>
        <dbReference type="ARBA" id="ARBA00022500"/>
    </source>
</evidence>
<dbReference type="GO" id="GO:0006935">
    <property type="term" value="P:chemotaxis"/>
    <property type="evidence" value="ECO:0007669"/>
    <property type="project" value="UniProtKB-KW"/>
</dbReference>
<dbReference type="FunFam" id="1.10.287.950:FF:000001">
    <property type="entry name" value="Methyl-accepting chemotaxis sensory transducer"/>
    <property type="match status" value="1"/>
</dbReference>
<dbReference type="PROSITE" id="PS50111">
    <property type="entry name" value="CHEMOTAXIS_TRANSDUC_2"/>
    <property type="match status" value="1"/>
</dbReference>
<evidence type="ECO:0000256" key="7">
    <source>
        <dbReference type="ARBA" id="ARBA00023136"/>
    </source>
</evidence>
<evidence type="ECO:0000313" key="15">
    <source>
        <dbReference type="EMBL" id="OCQ20023.1"/>
    </source>
</evidence>
<dbReference type="SMART" id="SM00304">
    <property type="entry name" value="HAMP"/>
    <property type="match status" value="1"/>
</dbReference>
<dbReference type="EMBL" id="MAUJ01000007">
    <property type="protein sequence ID" value="OCQ20023.1"/>
    <property type="molecule type" value="Genomic_DNA"/>
</dbReference>
<dbReference type="GO" id="GO:0005886">
    <property type="term" value="C:plasma membrane"/>
    <property type="evidence" value="ECO:0007669"/>
    <property type="project" value="UniProtKB-SubCell"/>
</dbReference>
<evidence type="ECO:0000256" key="9">
    <source>
        <dbReference type="ARBA" id="ARBA00029447"/>
    </source>
</evidence>
<feature type="domain" description="HAMP" evidence="14">
    <location>
        <begin position="440"/>
        <end position="493"/>
    </location>
</feature>
<evidence type="ECO:0000259" key="14">
    <source>
        <dbReference type="PROSITE" id="PS50885"/>
    </source>
</evidence>
<protein>
    <recommendedName>
        <fullName evidence="17">Methyl-accepting chemotaxis protein</fullName>
    </recommendedName>
</protein>
<dbReference type="PROSITE" id="PS50885">
    <property type="entry name" value="HAMP"/>
    <property type="match status" value="1"/>
</dbReference>
<evidence type="ECO:0000256" key="5">
    <source>
        <dbReference type="ARBA" id="ARBA00022692"/>
    </source>
</evidence>
<dbReference type="Pfam" id="PF00015">
    <property type="entry name" value="MCPsignal"/>
    <property type="match status" value="1"/>
</dbReference>
<evidence type="ECO:0000313" key="16">
    <source>
        <dbReference type="Proteomes" id="UP000093366"/>
    </source>
</evidence>
<feature type="compositionally biased region" description="Polar residues" evidence="11">
    <location>
        <begin position="682"/>
        <end position="693"/>
    </location>
</feature>
<dbReference type="SMART" id="SM00283">
    <property type="entry name" value="MA"/>
    <property type="match status" value="1"/>
</dbReference>
<keyword evidence="4" id="KW-0145">Chemotaxis</keyword>
<gene>
    <name evidence="15" type="ORF">A7985_19225</name>
</gene>
<sequence length="770" mass="83472">MEVRLKTRLSIVSVLLAVVPLLIACFAIGFIAYQEGKAAVSKEVENNLVSRRNAMQNQVERYFATMQSQATTLAHSTMVIEAAKAFNTAFNSTASINERGYQALESYYLNQFRPVLIDKSPLQESEATRLFTRLSERAKSLQSQYIADNPHPLGSKDQLLMGPNSNAYDVVHRKYHQALRDFQSQFGFYDIFIVSPEGDVVYSVFKEVDFATSLTQGPFSDSGLARAFHVASRQTTRQGNFIDFAPYFPSYNAAAGFISSAIIDDGKLLGVLVFQLPVDEINNMLTFSGQWKAQGLGDSGEIYVVNQARKLLTNSRFFVEDKSQFLAILEAHNVAQDTIAKIEQQDTTVGILEVDSPGTRAALNGESGVAIFDDYRSVAVASAYAPLNIEGLNWAIVSEVDYAEAFAMISSLQSSIFKSALVFVLIAGVVATLIGIFIATRVTQPILAASNAIRDIADNNDFRLRAPTKGDAEIRELSESVNRLVGRLQGNFSDMLSSAHTLKEMSIVLSERMGALINAVNQQSLDCEQSATAGSQMQQAVQEVASSALKTSEQTQQVNSLTDNTNDLVARCAMISQQLAAEMASVGEMMDILSSQSAKIGSVLDVIQSVAEQTNLLALNAAIEAARAGDAGRGFAVVADEVRGLAIRTQQATGEIEDMIKRLQSGVEKAQGRVQQSQSQSVNNAETSEQAKSSLGDVTSAIAQIAAMNTQVATASKQQSDAVQQISQSISAISQEACDNLSRGREIDERAAELEQLAVKLDGILTHYRV</sequence>
<feature type="region of interest" description="Disordered" evidence="11">
    <location>
        <begin position="667"/>
        <end position="693"/>
    </location>
</feature>
<dbReference type="PROSITE" id="PS51257">
    <property type="entry name" value="PROKAR_LIPOPROTEIN"/>
    <property type="match status" value="1"/>
</dbReference>
<accession>A0A1C0TML2</accession>
<dbReference type="GO" id="GO:0007165">
    <property type="term" value="P:signal transduction"/>
    <property type="evidence" value="ECO:0007669"/>
    <property type="project" value="UniProtKB-KW"/>
</dbReference>
<dbReference type="Pfam" id="PF00672">
    <property type="entry name" value="HAMP"/>
    <property type="match status" value="1"/>
</dbReference>
<keyword evidence="8 10" id="KW-0807">Transducer</keyword>
<dbReference type="PANTHER" id="PTHR32089:SF39">
    <property type="entry name" value="METHYL-ACCEPTING CHEMOTAXIS PROTEIN HLYB"/>
    <property type="match status" value="1"/>
</dbReference>
<keyword evidence="2" id="KW-1003">Cell membrane</keyword>
<comment type="subcellular location">
    <subcellularLocation>
        <location evidence="1">Cell membrane</location>
        <topology evidence="1">Multi-pass membrane protein</topology>
    </subcellularLocation>
</comment>
<evidence type="ECO:0000256" key="11">
    <source>
        <dbReference type="SAM" id="MobiDB-lite"/>
    </source>
</evidence>
<keyword evidence="5 12" id="KW-0812">Transmembrane</keyword>
<dbReference type="Gene3D" id="1.10.287.950">
    <property type="entry name" value="Methyl-accepting chemotaxis protein"/>
    <property type="match status" value="1"/>
</dbReference>
<dbReference type="SUPFAM" id="SSF58104">
    <property type="entry name" value="Methyl-accepting chemotaxis protein (MCP) signaling domain"/>
    <property type="match status" value="1"/>
</dbReference>
<comment type="caution">
    <text evidence="15">The sequence shown here is derived from an EMBL/GenBank/DDBJ whole genome shotgun (WGS) entry which is preliminary data.</text>
</comment>